<evidence type="ECO:0000313" key="2">
    <source>
        <dbReference type="EMBL" id="MCG7938909.1"/>
    </source>
</evidence>
<dbReference type="AlphaFoldDB" id="A0A9E4K5P9"/>
<evidence type="ECO:0000313" key="3">
    <source>
        <dbReference type="Proteomes" id="UP000886687"/>
    </source>
</evidence>
<keyword evidence="1" id="KW-1133">Transmembrane helix</keyword>
<accession>A0A9E4K5P9</accession>
<dbReference type="EMBL" id="JAEPDI010000004">
    <property type="protein sequence ID" value="MCG7938909.1"/>
    <property type="molecule type" value="Genomic_DNA"/>
</dbReference>
<organism evidence="2 3">
    <name type="scientific">Candidatus Thiodiazotropha lotti</name>
    <dbReference type="NCBI Taxonomy" id="2792787"/>
    <lineage>
        <taxon>Bacteria</taxon>
        <taxon>Pseudomonadati</taxon>
        <taxon>Pseudomonadota</taxon>
        <taxon>Gammaproteobacteria</taxon>
        <taxon>Chromatiales</taxon>
        <taxon>Sedimenticolaceae</taxon>
        <taxon>Candidatus Thiodiazotropha</taxon>
    </lineage>
</organism>
<protein>
    <submittedName>
        <fullName evidence="2">Uncharacterized protein</fullName>
    </submittedName>
</protein>
<gene>
    <name evidence="2" type="ORF">JAZ04_08640</name>
</gene>
<sequence length="91" mass="10549">MHVYKPKRRRTLQWVAMGLRGIGSLYNIWPLLLIATAVLSPVGPYLLTDYTYERRGSYRHMIECDYLGLQGRVQRSAHEGACPYVVITRHD</sequence>
<keyword evidence="1" id="KW-0472">Membrane</keyword>
<name>A0A9E4K5P9_9GAMM</name>
<feature type="transmembrane region" description="Helical" evidence="1">
    <location>
        <begin position="28"/>
        <end position="47"/>
    </location>
</feature>
<reference evidence="2" key="1">
    <citation type="journal article" date="2021" name="Proc. Natl. Acad. Sci. U.S.A.">
        <title>Global biogeography of chemosynthetic symbionts reveals both localized and globally distributed symbiont groups. .</title>
        <authorList>
            <person name="Osvatic J.T."/>
            <person name="Wilkins L.G.E."/>
            <person name="Leibrecht L."/>
            <person name="Leray M."/>
            <person name="Zauner S."/>
            <person name="Polzin J."/>
            <person name="Camacho Y."/>
            <person name="Gros O."/>
            <person name="van Gils J.A."/>
            <person name="Eisen J.A."/>
            <person name="Petersen J.M."/>
            <person name="Yuen B."/>
        </authorList>
    </citation>
    <scope>NUCLEOTIDE SEQUENCE</scope>
    <source>
        <strain evidence="2">MAGL173</strain>
    </source>
</reference>
<comment type="caution">
    <text evidence="2">The sequence shown here is derived from an EMBL/GenBank/DDBJ whole genome shotgun (WGS) entry which is preliminary data.</text>
</comment>
<keyword evidence="1" id="KW-0812">Transmembrane</keyword>
<proteinExistence type="predicted"/>
<dbReference type="Proteomes" id="UP000886687">
    <property type="component" value="Unassembled WGS sequence"/>
</dbReference>
<evidence type="ECO:0000256" key="1">
    <source>
        <dbReference type="SAM" id="Phobius"/>
    </source>
</evidence>